<gene>
    <name evidence="2" type="ORF">O6P37_19475</name>
</gene>
<feature type="compositionally biased region" description="Basic and acidic residues" evidence="1">
    <location>
        <begin position="241"/>
        <end position="250"/>
    </location>
</feature>
<dbReference type="Pfam" id="PF13561">
    <property type="entry name" value="adh_short_C2"/>
    <property type="match status" value="1"/>
</dbReference>
<dbReference type="SUPFAM" id="SSF51735">
    <property type="entry name" value="NAD(P)-binding Rossmann-fold domains"/>
    <property type="match status" value="1"/>
</dbReference>
<feature type="region of interest" description="Disordered" evidence="1">
    <location>
        <begin position="241"/>
        <end position="264"/>
    </location>
</feature>
<dbReference type="InterPro" id="IPR002347">
    <property type="entry name" value="SDR_fam"/>
</dbReference>
<dbReference type="PANTHER" id="PTHR44147:SF2">
    <property type="entry name" value="DEHYDROGENASE_REDUCTASE SDR FAMILY MEMBER 1"/>
    <property type="match status" value="1"/>
</dbReference>
<dbReference type="InterPro" id="IPR036291">
    <property type="entry name" value="NAD(P)-bd_dom_sf"/>
</dbReference>
<dbReference type="Proteomes" id="UP001142153">
    <property type="component" value="Unassembled WGS sequence"/>
</dbReference>
<reference evidence="2" key="1">
    <citation type="submission" date="2022-12" db="EMBL/GenBank/DDBJ databases">
        <authorList>
            <person name="Deng Y."/>
            <person name="Zhang Y.-Q."/>
        </authorList>
    </citation>
    <scope>NUCLEOTIDE SEQUENCE</scope>
    <source>
        <strain evidence="2">CPCC 205372</strain>
    </source>
</reference>
<evidence type="ECO:0000256" key="1">
    <source>
        <dbReference type="SAM" id="MobiDB-lite"/>
    </source>
</evidence>
<dbReference type="EMBL" id="JAPZPY010000009">
    <property type="protein sequence ID" value="MCZ8381053.1"/>
    <property type="molecule type" value="Genomic_DNA"/>
</dbReference>
<dbReference type="PRINTS" id="PR00081">
    <property type="entry name" value="GDHRDH"/>
</dbReference>
<evidence type="ECO:0000313" key="3">
    <source>
        <dbReference type="Proteomes" id="UP001142153"/>
    </source>
</evidence>
<keyword evidence="3" id="KW-1185">Reference proteome</keyword>
<dbReference type="Gene3D" id="3.40.50.720">
    <property type="entry name" value="NAD(P)-binding Rossmann-like Domain"/>
    <property type="match status" value="1"/>
</dbReference>
<name>A0ABT4PWU8_9MYCO</name>
<evidence type="ECO:0000313" key="2">
    <source>
        <dbReference type="EMBL" id="MCZ8381053.1"/>
    </source>
</evidence>
<comment type="caution">
    <text evidence="2">The sequence shown here is derived from an EMBL/GenBank/DDBJ whole genome shotgun (WGS) entry which is preliminary data.</text>
</comment>
<dbReference type="RefSeq" id="WP_269895608.1">
    <property type="nucleotide sequence ID" value="NZ_JAPZPY010000009.1"/>
</dbReference>
<accession>A0ABT4PWU8</accession>
<organism evidence="2 3">
    <name type="scientific">Mycobacterium hippophais</name>
    <dbReference type="NCBI Taxonomy" id="3016340"/>
    <lineage>
        <taxon>Bacteria</taxon>
        <taxon>Bacillati</taxon>
        <taxon>Actinomycetota</taxon>
        <taxon>Actinomycetes</taxon>
        <taxon>Mycobacteriales</taxon>
        <taxon>Mycobacteriaceae</taxon>
        <taxon>Mycobacterium</taxon>
    </lineage>
</organism>
<protein>
    <submittedName>
        <fullName evidence="2">SDR family oxidoreductase</fullName>
    </submittedName>
</protein>
<dbReference type="NCBIfam" id="NF006159">
    <property type="entry name" value="PRK08303.1"/>
    <property type="match status" value="1"/>
</dbReference>
<feature type="region of interest" description="Disordered" evidence="1">
    <location>
        <begin position="43"/>
        <end position="64"/>
    </location>
</feature>
<dbReference type="PANTHER" id="PTHR44147">
    <property type="entry name" value="DEHYDROGENASE/REDUCTASE SDR FAMILY MEMBER 1"/>
    <property type="match status" value="1"/>
</dbReference>
<proteinExistence type="predicted"/>
<sequence>MSAWTPDPDALRGRVAVVAGATRGAGRGIAAALGEAGATVICTGRSSRSGSAGPGGIRSDYDRPETIEQTAELVTRLGGTGVAVQVDHLDIAQVRTLADRIAGDYGTIHILVNDIWGAELLKGPPPSWNRPVWEHYLDAGLRILRLGLDTHLITSHCLLPLLVRAPGGLLVEITDGTSEHNADRYRLSVFYDLVKTAVSRLAFSHGHELSPFGATAVAVTPGWLRSEMMLDNYGVTEDDWRNALEPDRPAGRPTAPPGFADSESPRFVGRAVAAVAADENRARWNQRSVSAAGLARVYGFTDLDGRRPDPWDNA</sequence>